<proteinExistence type="predicted"/>
<evidence type="ECO:0000313" key="4">
    <source>
        <dbReference type="Proteomes" id="UP000285138"/>
    </source>
</evidence>
<accession>A0A424YAU3</accession>
<dbReference type="EMBL" id="QZAA01000260">
    <property type="protein sequence ID" value="RQD73348.1"/>
    <property type="molecule type" value="Genomic_DNA"/>
</dbReference>
<protein>
    <submittedName>
        <fullName evidence="3">Uncharacterized protein</fullName>
    </submittedName>
</protein>
<dbReference type="AlphaFoldDB" id="A0A424YAU3"/>
<organism evidence="3 4">
    <name type="scientific">Candidatus Syntrophonatronum acetioxidans</name>
    <dbReference type="NCBI Taxonomy" id="1795816"/>
    <lineage>
        <taxon>Bacteria</taxon>
        <taxon>Bacillati</taxon>
        <taxon>Bacillota</taxon>
        <taxon>Clostridia</taxon>
        <taxon>Eubacteriales</taxon>
        <taxon>Syntrophomonadaceae</taxon>
        <taxon>Candidatus Syntrophonatronum</taxon>
    </lineage>
</organism>
<sequence length="130" mass="14437">MFIVEPPPPPSIERTGKEIALDGIVSNKGGKIVLIVSLMVILLGGYLIINYLSDQGNGVIPQEEVMLEAETQADEERMPDVQAEEGPENFEGEEKLRKDYAREMSGKEGLLKVPGNYYLLMSEKEINRQG</sequence>
<evidence type="ECO:0000256" key="1">
    <source>
        <dbReference type="SAM" id="MobiDB-lite"/>
    </source>
</evidence>
<comment type="caution">
    <text evidence="3">The sequence shown here is derived from an EMBL/GenBank/DDBJ whole genome shotgun (WGS) entry which is preliminary data.</text>
</comment>
<gene>
    <name evidence="3" type="ORF">D5R97_09565</name>
</gene>
<reference evidence="3 4" key="1">
    <citation type="submission" date="2018-08" db="EMBL/GenBank/DDBJ databases">
        <title>The metabolism and importance of syntrophic acetate oxidation coupled to methane or sulfide production in haloalkaline environments.</title>
        <authorList>
            <person name="Timmers P.H.A."/>
            <person name="Vavourakis C.D."/>
            <person name="Sorokin D.Y."/>
            <person name="Sinninghe Damste J.S."/>
            <person name="Muyzer G."/>
            <person name="Stams A.J.M."/>
            <person name="Plugge C.M."/>
        </authorList>
    </citation>
    <scope>NUCLEOTIDE SEQUENCE [LARGE SCALE GENOMIC DNA]</scope>
    <source>
        <strain evidence="3">MSAO_Bac1</strain>
    </source>
</reference>
<evidence type="ECO:0000256" key="2">
    <source>
        <dbReference type="SAM" id="Phobius"/>
    </source>
</evidence>
<keyword evidence="2" id="KW-1133">Transmembrane helix</keyword>
<feature type="region of interest" description="Disordered" evidence="1">
    <location>
        <begin position="72"/>
        <end position="94"/>
    </location>
</feature>
<keyword evidence="2" id="KW-0812">Transmembrane</keyword>
<feature type="compositionally biased region" description="Acidic residues" evidence="1">
    <location>
        <begin position="82"/>
        <end position="91"/>
    </location>
</feature>
<name>A0A424YAU3_9FIRM</name>
<dbReference type="Proteomes" id="UP000285138">
    <property type="component" value="Unassembled WGS sequence"/>
</dbReference>
<keyword evidence="2" id="KW-0472">Membrane</keyword>
<feature type="transmembrane region" description="Helical" evidence="2">
    <location>
        <begin position="32"/>
        <end position="52"/>
    </location>
</feature>
<evidence type="ECO:0000313" key="3">
    <source>
        <dbReference type="EMBL" id="RQD73348.1"/>
    </source>
</evidence>